<protein>
    <submittedName>
        <fullName evidence="1">Uncharacterized protein</fullName>
    </submittedName>
</protein>
<dbReference type="EMBL" id="UINC01082312">
    <property type="protein sequence ID" value="SVC26963.1"/>
    <property type="molecule type" value="Genomic_DNA"/>
</dbReference>
<reference evidence="1" key="1">
    <citation type="submission" date="2018-05" db="EMBL/GenBank/DDBJ databases">
        <authorList>
            <person name="Lanie J.A."/>
            <person name="Ng W.-L."/>
            <person name="Kazmierczak K.M."/>
            <person name="Andrzejewski T.M."/>
            <person name="Davidsen T.M."/>
            <person name="Wayne K.J."/>
            <person name="Tettelin H."/>
            <person name="Glass J.I."/>
            <person name="Rusch D."/>
            <person name="Podicherti R."/>
            <person name="Tsui H.-C.T."/>
            <person name="Winkler M.E."/>
        </authorList>
    </citation>
    <scope>NUCLEOTIDE SEQUENCE</scope>
</reference>
<evidence type="ECO:0000313" key="1">
    <source>
        <dbReference type="EMBL" id="SVC26963.1"/>
    </source>
</evidence>
<organism evidence="1">
    <name type="scientific">marine metagenome</name>
    <dbReference type="NCBI Taxonomy" id="408172"/>
    <lineage>
        <taxon>unclassified sequences</taxon>
        <taxon>metagenomes</taxon>
        <taxon>ecological metagenomes</taxon>
    </lineage>
</organism>
<proteinExistence type="predicted"/>
<dbReference type="AlphaFoldDB" id="A0A382KTV2"/>
<sequence>MKNLTVELTLRNLKTIKLWKLLLPKDRELTREDYETITKIDALAIAAREQIELQRRLEKIRCCR</sequence>
<name>A0A382KTV2_9ZZZZ</name>
<accession>A0A382KTV2</accession>
<gene>
    <name evidence="1" type="ORF">METZ01_LOCUS279817</name>
</gene>